<dbReference type="EMBL" id="JAMTCO010000016">
    <property type="protein sequence ID" value="MCP2273261.1"/>
    <property type="molecule type" value="Genomic_DNA"/>
</dbReference>
<sequence>MTKPRAVRPVRRVLVTAAILVAALMSASWTPAAAAPAPVTAVVDAECLGTFSRVFAPPVSTTPQTVTATATYTYSSCLVGPTATSTVANSATLSCVPVVPGIPPETEVVTWLDGTGDTTTVTWSNSTAVGQTVVLTGAVTAGRHLGDSATKVTSGTSYLGSVVGCLLGTPISSTTGLVDSFLLTG</sequence>
<feature type="chain" id="PRO_5045248529" description="Ig-like domain-containing protein" evidence="1">
    <location>
        <begin position="35"/>
        <end position="185"/>
    </location>
</feature>
<proteinExistence type="predicted"/>
<reference evidence="2 3" key="1">
    <citation type="submission" date="2022-06" db="EMBL/GenBank/DDBJ databases">
        <title>Genomic Encyclopedia of Archaeal and Bacterial Type Strains, Phase II (KMG-II): from individual species to whole genera.</title>
        <authorList>
            <person name="Goeker M."/>
        </authorList>
    </citation>
    <scope>NUCLEOTIDE SEQUENCE [LARGE SCALE GENOMIC DNA]</scope>
    <source>
        <strain evidence="2 3">DSM 44255</strain>
    </source>
</reference>
<keyword evidence="3" id="KW-1185">Reference proteome</keyword>
<evidence type="ECO:0000256" key="1">
    <source>
        <dbReference type="SAM" id="SignalP"/>
    </source>
</evidence>
<name>A0ABT1IL78_9PSEU</name>
<gene>
    <name evidence="2" type="ORF">LV75_005790</name>
</gene>
<organism evidence="2 3">
    <name type="scientific">Actinokineospora diospyrosa</name>
    <dbReference type="NCBI Taxonomy" id="103728"/>
    <lineage>
        <taxon>Bacteria</taxon>
        <taxon>Bacillati</taxon>
        <taxon>Actinomycetota</taxon>
        <taxon>Actinomycetes</taxon>
        <taxon>Pseudonocardiales</taxon>
        <taxon>Pseudonocardiaceae</taxon>
        <taxon>Actinokineospora</taxon>
    </lineage>
</organism>
<protein>
    <recommendedName>
        <fullName evidence="4">Ig-like domain-containing protein</fullName>
    </recommendedName>
</protein>
<comment type="caution">
    <text evidence="2">The sequence shown here is derived from an EMBL/GenBank/DDBJ whole genome shotgun (WGS) entry which is preliminary data.</text>
</comment>
<evidence type="ECO:0000313" key="3">
    <source>
        <dbReference type="Proteomes" id="UP001205185"/>
    </source>
</evidence>
<evidence type="ECO:0000313" key="2">
    <source>
        <dbReference type="EMBL" id="MCP2273261.1"/>
    </source>
</evidence>
<dbReference type="PROSITE" id="PS51318">
    <property type="entry name" value="TAT"/>
    <property type="match status" value="1"/>
</dbReference>
<accession>A0ABT1IL78</accession>
<dbReference type="RefSeq" id="WP_253890455.1">
    <property type="nucleotide sequence ID" value="NZ_BAAAVB010000003.1"/>
</dbReference>
<keyword evidence="1" id="KW-0732">Signal</keyword>
<dbReference type="Proteomes" id="UP001205185">
    <property type="component" value="Unassembled WGS sequence"/>
</dbReference>
<evidence type="ECO:0008006" key="4">
    <source>
        <dbReference type="Google" id="ProtNLM"/>
    </source>
</evidence>
<dbReference type="InterPro" id="IPR006311">
    <property type="entry name" value="TAT_signal"/>
</dbReference>
<feature type="signal peptide" evidence="1">
    <location>
        <begin position="1"/>
        <end position="34"/>
    </location>
</feature>